<dbReference type="AlphaFoldDB" id="A0A9P4KBM2"/>
<feature type="transmembrane region" description="Helical" evidence="6">
    <location>
        <begin position="201"/>
        <end position="221"/>
    </location>
</feature>
<organism evidence="8 9">
    <name type="scientific">Lojkania enalia</name>
    <dbReference type="NCBI Taxonomy" id="147567"/>
    <lineage>
        <taxon>Eukaryota</taxon>
        <taxon>Fungi</taxon>
        <taxon>Dikarya</taxon>
        <taxon>Ascomycota</taxon>
        <taxon>Pezizomycotina</taxon>
        <taxon>Dothideomycetes</taxon>
        <taxon>Pleosporomycetidae</taxon>
        <taxon>Pleosporales</taxon>
        <taxon>Pleosporales incertae sedis</taxon>
        <taxon>Lojkania</taxon>
    </lineage>
</organism>
<evidence type="ECO:0000256" key="1">
    <source>
        <dbReference type="ARBA" id="ARBA00004141"/>
    </source>
</evidence>
<comment type="subcellular location">
    <subcellularLocation>
        <location evidence="1">Membrane</location>
        <topology evidence="1">Multi-pass membrane protein</topology>
    </subcellularLocation>
</comment>
<dbReference type="OrthoDB" id="444631at2759"/>
<evidence type="ECO:0000313" key="8">
    <source>
        <dbReference type="EMBL" id="KAF2265221.1"/>
    </source>
</evidence>
<evidence type="ECO:0000313" key="9">
    <source>
        <dbReference type="Proteomes" id="UP000800093"/>
    </source>
</evidence>
<keyword evidence="9" id="KW-1185">Reference proteome</keyword>
<accession>A0A9P4KBM2</accession>
<evidence type="ECO:0000256" key="6">
    <source>
        <dbReference type="SAM" id="Phobius"/>
    </source>
</evidence>
<feature type="transmembrane region" description="Helical" evidence="6">
    <location>
        <begin position="31"/>
        <end position="49"/>
    </location>
</feature>
<evidence type="ECO:0000256" key="2">
    <source>
        <dbReference type="ARBA" id="ARBA00022692"/>
    </source>
</evidence>
<feature type="transmembrane region" description="Helical" evidence="6">
    <location>
        <begin position="233"/>
        <end position="251"/>
    </location>
</feature>
<dbReference type="Pfam" id="PF20684">
    <property type="entry name" value="Fung_rhodopsin"/>
    <property type="match status" value="1"/>
</dbReference>
<evidence type="ECO:0000256" key="4">
    <source>
        <dbReference type="ARBA" id="ARBA00023136"/>
    </source>
</evidence>
<dbReference type="EMBL" id="ML986610">
    <property type="protein sequence ID" value="KAF2265221.1"/>
    <property type="molecule type" value="Genomic_DNA"/>
</dbReference>
<feature type="transmembrane region" description="Helical" evidence="6">
    <location>
        <begin position="271"/>
        <end position="290"/>
    </location>
</feature>
<evidence type="ECO:0000256" key="5">
    <source>
        <dbReference type="ARBA" id="ARBA00038359"/>
    </source>
</evidence>
<sequence>MAAQDSGLTPLAPPPPGIVPNFEHPASKKKVQIVAMSVIAVITTISVYLRMHAKTIVQRNFDVSDLTLAIGYIVTIGYSYILFDLAVIPGVGNHAYELRLNDIPERYYSLLIASGIIQAVCLLFIKLSLLILIAKMFWVRKWARITIYIGIFITTVAYVVYLILGMYYCVPRPGETAMGILVGIGTARCLNILTLGTFLSAFNAVSDVLILAIAVQIIMTLQTTLSRRIRASSIFFIGLAATIVSILNAYYRIAKNSSDPWDYTLLFTLGYYDITLAMICACLPCLPILGKSATAQRLMQSRLFSTLGRKSPQSGVTITRSFDVENSYELQADGFERLTNQPTR</sequence>
<dbReference type="GO" id="GO:0016020">
    <property type="term" value="C:membrane"/>
    <property type="evidence" value="ECO:0007669"/>
    <property type="project" value="UniProtKB-SubCell"/>
</dbReference>
<evidence type="ECO:0000259" key="7">
    <source>
        <dbReference type="Pfam" id="PF20684"/>
    </source>
</evidence>
<name>A0A9P4KBM2_9PLEO</name>
<dbReference type="Proteomes" id="UP000800093">
    <property type="component" value="Unassembled WGS sequence"/>
</dbReference>
<comment type="caution">
    <text evidence="8">The sequence shown here is derived from an EMBL/GenBank/DDBJ whole genome shotgun (WGS) entry which is preliminary data.</text>
</comment>
<keyword evidence="4 6" id="KW-0472">Membrane</keyword>
<feature type="domain" description="Rhodopsin" evidence="7">
    <location>
        <begin position="49"/>
        <end position="286"/>
    </location>
</feature>
<dbReference type="InterPro" id="IPR049326">
    <property type="entry name" value="Rhodopsin_dom_fungi"/>
</dbReference>
<gene>
    <name evidence="8" type="ORF">CC78DRAFT_543520</name>
</gene>
<dbReference type="InterPro" id="IPR052337">
    <property type="entry name" value="SAT4-like"/>
</dbReference>
<evidence type="ECO:0000256" key="3">
    <source>
        <dbReference type="ARBA" id="ARBA00022989"/>
    </source>
</evidence>
<dbReference type="PANTHER" id="PTHR33048:SF158">
    <property type="entry name" value="MEMBRANE PROTEIN PTH11-LIKE, PUTATIVE-RELATED"/>
    <property type="match status" value="1"/>
</dbReference>
<comment type="similarity">
    <text evidence="5">Belongs to the SAT4 family.</text>
</comment>
<dbReference type="PANTHER" id="PTHR33048">
    <property type="entry name" value="PTH11-LIKE INTEGRAL MEMBRANE PROTEIN (AFU_ORTHOLOGUE AFUA_5G11245)"/>
    <property type="match status" value="1"/>
</dbReference>
<reference evidence="9" key="1">
    <citation type="journal article" date="2020" name="Stud. Mycol.">
        <title>101 Dothideomycetes genomes: A test case for predicting lifestyles and emergence of pathogens.</title>
        <authorList>
            <person name="Haridas S."/>
            <person name="Albert R."/>
            <person name="Binder M."/>
            <person name="Bloem J."/>
            <person name="LaButti K."/>
            <person name="Salamov A."/>
            <person name="Andreopoulos B."/>
            <person name="Baker S."/>
            <person name="Barry K."/>
            <person name="Bills G."/>
            <person name="Bluhm B."/>
            <person name="Cannon C."/>
            <person name="Castanera R."/>
            <person name="Culley D."/>
            <person name="Daum C."/>
            <person name="Ezra D."/>
            <person name="Gonzalez J."/>
            <person name="Henrissat B."/>
            <person name="Kuo A."/>
            <person name="Liang C."/>
            <person name="Lipzen A."/>
            <person name="Lutzoni F."/>
            <person name="Magnuson J."/>
            <person name="Mondo S."/>
            <person name="Nolan M."/>
            <person name="Ohm R."/>
            <person name="Pangilinan J."/>
            <person name="Park H.-J."/>
            <person name="Ramirez L."/>
            <person name="Alfaro M."/>
            <person name="Sun H."/>
            <person name="Tritt A."/>
            <person name="Yoshinaga Y."/>
            <person name="Zwiers L.-H."/>
            <person name="Turgeon B."/>
            <person name="Goodwin S."/>
            <person name="Spatafora J."/>
            <person name="Crous P."/>
            <person name="Grigoriev I."/>
        </authorList>
    </citation>
    <scope>NUCLEOTIDE SEQUENCE [LARGE SCALE GENOMIC DNA]</scope>
    <source>
        <strain evidence="9">CBS 304.66</strain>
    </source>
</reference>
<feature type="transmembrane region" description="Helical" evidence="6">
    <location>
        <begin position="108"/>
        <end position="133"/>
    </location>
</feature>
<keyword evidence="3 6" id="KW-1133">Transmembrane helix</keyword>
<protein>
    <recommendedName>
        <fullName evidence="7">Rhodopsin domain-containing protein</fullName>
    </recommendedName>
</protein>
<keyword evidence="2 6" id="KW-0812">Transmembrane</keyword>
<feature type="transmembrane region" description="Helical" evidence="6">
    <location>
        <begin position="69"/>
        <end position="88"/>
    </location>
</feature>
<feature type="transmembrane region" description="Helical" evidence="6">
    <location>
        <begin position="145"/>
        <end position="168"/>
    </location>
</feature>
<proteinExistence type="inferred from homology"/>